<feature type="compositionally biased region" description="Polar residues" evidence="3">
    <location>
        <begin position="101"/>
        <end position="128"/>
    </location>
</feature>
<dbReference type="PROSITE" id="PS01031">
    <property type="entry name" value="SHSP"/>
    <property type="match status" value="1"/>
</dbReference>
<dbReference type="Pfam" id="PF06294">
    <property type="entry name" value="CH_2"/>
    <property type="match status" value="1"/>
</dbReference>
<dbReference type="Gene3D" id="1.10.418.10">
    <property type="entry name" value="Calponin-like domain"/>
    <property type="match status" value="1"/>
</dbReference>
<feature type="region of interest" description="Disordered" evidence="3">
    <location>
        <begin position="338"/>
        <end position="386"/>
    </location>
</feature>
<evidence type="ECO:0008006" key="8">
    <source>
        <dbReference type="Google" id="ProtNLM"/>
    </source>
</evidence>
<evidence type="ECO:0000313" key="6">
    <source>
        <dbReference type="EMBL" id="TPX78665.1"/>
    </source>
</evidence>
<feature type="compositionally biased region" description="Polar residues" evidence="3">
    <location>
        <begin position="487"/>
        <end position="496"/>
    </location>
</feature>
<evidence type="ECO:0000256" key="1">
    <source>
        <dbReference type="PROSITE-ProRule" id="PRU00285"/>
    </source>
</evidence>
<dbReference type="GO" id="GO:0051493">
    <property type="term" value="P:regulation of cytoskeleton organization"/>
    <property type="evidence" value="ECO:0007669"/>
    <property type="project" value="TreeGrafter"/>
</dbReference>
<dbReference type="PROSITE" id="PS50021">
    <property type="entry name" value="CH"/>
    <property type="match status" value="1"/>
</dbReference>
<dbReference type="OrthoDB" id="193300at2759"/>
<evidence type="ECO:0000259" key="4">
    <source>
        <dbReference type="PROSITE" id="PS01031"/>
    </source>
</evidence>
<organism evidence="6 7">
    <name type="scientific">Chytriomyces confervae</name>
    <dbReference type="NCBI Taxonomy" id="246404"/>
    <lineage>
        <taxon>Eukaryota</taxon>
        <taxon>Fungi</taxon>
        <taxon>Fungi incertae sedis</taxon>
        <taxon>Chytridiomycota</taxon>
        <taxon>Chytridiomycota incertae sedis</taxon>
        <taxon>Chytridiomycetes</taxon>
        <taxon>Chytridiales</taxon>
        <taxon>Chytriomycetaceae</taxon>
        <taxon>Chytriomyces</taxon>
    </lineage>
</organism>
<dbReference type="InterPro" id="IPR001715">
    <property type="entry name" value="CH_dom"/>
</dbReference>
<proteinExistence type="inferred from homology"/>
<evidence type="ECO:0000256" key="2">
    <source>
        <dbReference type="RuleBase" id="RU003616"/>
    </source>
</evidence>
<dbReference type="Proteomes" id="UP000320333">
    <property type="component" value="Unassembled WGS sequence"/>
</dbReference>
<feature type="domain" description="Calponin-homology (CH)" evidence="5">
    <location>
        <begin position="8"/>
        <end position="126"/>
    </location>
</feature>
<dbReference type="InterPro" id="IPR002068">
    <property type="entry name" value="A-crystallin/Hsp20_dom"/>
</dbReference>
<dbReference type="STRING" id="246404.A0A507FTH0"/>
<reference evidence="6 7" key="1">
    <citation type="journal article" date="2019" name="Sci. Rep.">
        <title>Comparative genomics of chytrid fungi reveal insights into the obligate biotrophic and pathogenic lifestyle of Synchytrium endobioticum.</title>
        <authorList>
            <person name="van de Vossenberg B.T.L.H."/>
            <person name="Warris S."/>
            <person name="Nguyen H.D.T."/>
            <person name="van Gent-Pelzer M.P.E."/>
            <person name="Joly D.L."/>
            <person name="van de Geest H.C."/>
            <person name="Bonants P.J.M."/>
            <person name="Smith D.S."/>
            <person name="Levesque C.A."/>
            <person name="van der Lee T.A.J."/>
        </authorList>
    </citation>
    <scope>NUCLEOTIDE SEQUENCE [LARGE SCALE GENOMIC DNA]</scope>
    <source>
        <strain evidence="6 7">CBS 675.73</strain>
    </source>
</reference>
<dbReference type="InterPro" id="IPR008978">
    <property type="entry name" value="HSP20-like_chaperone"/>
</dbReference>
<dbReference type="InterPro" id="IPR052111">
    <property type="entry name" value="Spermatogenesis_Ciliary_MAP"/>
</dbReference>
<comment type="caution">
    <text evidence="6">The sequence shown here is derived from an EMBL/GenBank/DDBJ whole genome shotgun (WGS) entry which is preliminary data.</text>
</comment>
<evidence type="ECO:0000256" key="3">
    <source>
        <dbReference type="SAM" id="MobiDB-lite"/>
    </source>
</evidence>
<keyword evidence="7" id="KW-1185">Reference proteome</keyword>
<comment type="similarity">
    <text evidence="1 2">Belongs to the small heat shock protein (HSP20) family.</text>
</comment>
<dbReference type="CDD" id="cd06464">
    <property type="entry name" value="ACD_sHsps-like"/>
    <property type="match status" value="1"/>
</dbReference>
<dbReference type="SUPFAM" id="SSF47576">
    <property type="entry name" value="Calponin-homology domain, CH-domain"/>
    <property type="match status" value="1"/>
</dbReference>
<dbReference type="SUPFAM" id="SSF49764">
    <property type="entry name" value="HSP20-like chaperones"/>
    <property type="match status" value="1"/>
</dbReference>
<dbReference type="FunFam" id="1.10.418.10:FF:000059">
    <property type="entry name" value="RIKEN cDNA 6430531B16 gene"/>
    <property type="match status" value="1"/>
</dbReference>
<protein>
    <recommendedName>
        <fullName evidence="8">SHSP domain-containing protein</fullName>
    </recommendedName>
</protein>
<accession>A0A507FTH0</accession>
<dbReference type="EMBL" id="QEAP01000001">
    <property type="protein sequence ID" value="TPX78665.1"/>
    <property type="molecule type" value="Genomic_DNA"/>
</dbReference>
<feature type="region of interest" description="Disordered" evidence="3">
    <location>
        <begin position="463"/>
        <end position="524"/>
    </location>
</feature>
<feature type="region of interest" description="Disordered" evidence="3">
    <location>
        <begin position="100"/>
        <end position="130"/>
    </location>
</feature>
<dbReference type="GO" id="GO:0005930">
    <property type="term" value="C:axoneme"/>
    <property type="evidence" value="ECO:0007669"/>
    <property type="project" value="TreeGrafter"/>
</dbReference>
<feature type="domain" description="SHSP" evidence="4">
    <location>
        <begin position="566"/>
        <end position="667"/>
    </location>
</feature>
<dbReference type="InterPro" id="IPR036872">
    <property type="entry name" value="CH_dom_sf"/>
</dbReference>
<evidence type="ECO:0000313" key="7">
    <source>
        <dbReference type="Proteomes" id="UP000320333"/>
    </source>
</evidence>
<dbReference type="GO" id="GO:0008017">
    <property type="term" value="F:microtubule binding"/>
    <property type="evidence" value="ECO:0007669"/>
    <property type="project" value="TreeGrafter"/>
</dbReference>
<gene>
    <name evidence="6" type="ORF">CcCBS67573_g00098</name>
</gene>
<dbReference type="PANTHER" id="PTHR12509">
    <property type="entry name" value="SPERMATOGENESIS-ASSOCIATED 4-RELATED"/>
    <property type="match status" value="1"/>
</dbReference>
<name>A0A507FTH0_9FUNG</name>
<dbReference type="Pfam" id="PF00011">
    <property type="entry name" value="HSP20"/>
    <property type="match status" value="1"/>
</dbReference>
<dbReference type="AlphaFoldDB" id="A0A507FTH0"/>
<dbReference type="Gene3D" id="2.60.40.790">
    <property type="match status" value="1"/>
</dbReference>
<dbReference type="InterPro" id="IPR010441">
    <property type="entry name" value="CH_2"/>
</dbReference>
<dbReference type="PANTHER" id="PTHR12509:SF9">
    <property type="entry name" value="SPERM FLAGELLAR PROTEIN 1 ISOFORM X1"/>
    <property type="match status" value="1"/>
</dbReference>
<evidence type="ECO:0000259" key="5">
    <source>
        <dbReference type="PROSITE" id="PS50021"/>
    </source>
</evidence>
<sequence length="667" mass="73291">MNNIALSEESIASLLSWIDEIPISKPKKNITRDFSDGVATAEVVHHFCPKLVELFMYSPANAVSQKMYNWNTLNQKVFRKLGYIAQPELISCIVANKPGRHNSSIPNDTDSVSESSYLPSLPNSAPQMYQQQQLQYQQQQQYLQQQQQHQFLQQQQQQHFQNIPGAAESVHGNLGGGGDLVGGVNQAGGVGFNPGPMKKGASTVGVGVHGQEKDFMIRELQETVQILQLKITKLEQLLILKDRRIDELVHTHAKSTFYVKSLKESQKNGNMDSVSDTSTHSHIDLSHSHIHFSEDNLSGFTETTTESSDDFELAEGDIIEQPTRLVPTNESAFHQILPSGREDNAGTSTPVQDEQHRQQQQQQRDQPRQQPRKLETPLPPLAQTKSILSDLPVSSIAYSTPTTASRLSFYENILLKPSGSQTPAHRTPAPTTNLQKLLNAYQPSSSSSNALQNISGVAAGESFVPSRSEDVGGSGGPTFERGESNEENTLGWNESPNIKDAGHGSYRNGEGDGTSPAGDSRVVSGTDADDIEEHATAEVSTEDGFQKKSVAYVDADKWKNVARVKPDGDEFEPSSDYCETPSDVFFFLSVPGAKSEDVEIDINESENSILVTGYTEEATPANARFIMSERKVGRFRRSFKILSRVVAGAAEASVFNGVLHIRIPKLQ</sequence>